<keyword evidence="3" id="KW-1185">Reference proteome</keyword>
<name>A0ABV7T907_9GAMM</name>
<evidence type="ECO:0000313" key="2">
    <source>
        <dbReference type="EMBL" id="MFC3609700.1"/>
    </source>
</evidence>
<dbReference type="Proteomes" id="UP001595630">
    <property type="component" value="Unassembled WGS sequence"/>
</dbReference>
<accession>A0ABV7T907</accession>
<organism evidence="2 3">
    <name type="scientific">Stutzerimonas tarimensis</name>
    <dbReference type="NCBI Taxonomy" id="1507735"/>
    <lineage>
        <taxon>Bacteria</taxon>
        <taxon>Pseudomonadati</taxon>
        <taxon>Pseudomonadota</taxon>
        <taxon>Gammaproteobacteria</taxon>
        <taxon>Pseudomonadales</taxon>
        <taxon>Pseudomonadaceae</taxon>
        <taxon>Stutzerimonas</taxon>
    </lineage>
</organism>
<proteinExistence type="predicted"/>
<gene>
    <name evidence="2" type="ORF">ACFOMF_18195</name>
</gene>
<reference evidence="3" key="1">
    <citation type="journal article" date="2019" name="Int. J. Syst. Evol. Microbiol.">
        <title>The Global Catalogue of Microorganisms (GCM) 10K type strain sequencing project: providing services to taxonomists for standard genome sequencing and annotation.</title>
        <authorList>
            <consortium name="The Broad Institute Genomics Platform"/>
            <consortium name="The Broad Institute Genome Sequencing Center for Infectious Disease"/>
            <person name="Wu L."/>
            <person name="Ma J."/>
        </authorList>
    </citation>
    <scope>NUCLEOTIDE SEQUENCE [LARGE SCALE GENOMIC DNA]</scope>
    <source>
        <strain evidence="3">KCTC 42447</strain>
    </source>
</reference>
<protein>
    <submittedName>
        <fullName evidence="2">DUF637 domain-containing protein</fullName>
    </submittedName>
</protein>
<dbReference type="EMBL" id="JBHRXZ010000032">
    <property type="protein sequence ID" value="MFC3609700.1"/>
    <property type="molecule type" value="Genomic_DNA"/>
</dbReference>
<evidence type="ECO:0000259" key="1">
    <source>
        <dbReference type="Pfam" id="PF04830"/>
    </source>
</evidence>
<feature type="non-terminal residue" evidence="2">
    <location>
        <position position="1"/>
    </location>
</feature>
<evidence type="ECO:0000313" key="3">
    <source>
        <dbReference type="Proteomes" id="UP001595630"/>
    </source>
</evidence>
<dbReference type="RefSeq" id="WP_386367574.1">
    <property type="nucleotide sequence ID" value="NZ_JBHRXZ010000032.1"/>
</dbReference>
<sequence length="480" mass="46447">MAAAGTATASAVASGAAVGSTVAAGWANVALATAATSAASGAAISTINNQGDLGAVLKDITSSDALKGYAVSGITAGLTTGLYDGWTGTETGASSLPGEGGLLANSGAVSGASNIGQFAANQVLQNATSAVVSQALGLEADLGDALQSALASTFAAAGFNLVGDLSTPDNWNLQGGSPAKIGLHALMGGLAAEAAGGDFKTGALATGMNEALVDSLAQQYAGMDPDQKKSLLVMNSQVIGVLTAAAQGNDDVESLQTGAWVAGNATKYNHFELPAGLTQYGQAATSLAQHMQEQGASPEATNKALQAMARGEGFEGPEPAKELLKAWATAMLAGSGVVVPTAGAATVGLGVAIGGGANISYQLSSGKASLSDLNSLDFTDATIAAVVGGLTQGKGFLASEVINVGGAYIGSQIKGTDATSSMIGAGVGTAAGTAAGKVVSGSLPNSISNSVKENFGAVAGSAVSEGIGDIVAGEIKSNEE</sequence>
<dbReference type="Pfam" id="PF04830">
    <property type="entry name" value="DUF637"/>
    <property type="match status" value="1"/>
</dbReference>
<dbReference type="InterPro" id="IPR006915">
    <property type="entry name" value="DUF637_hemagglutn_put"/>
</dbReference>
<comment type="caution">
    <text evidence="2">The sequence shown here is derived from an EMBL/GenBank/DDBJ whole genome shotgun (WGS) entry which is preliminary data.</text>
</comment>
<feature type="domain" description="DUF637" evidence="1">
    <location>
        <begin position="30"/>
        <end position="205"/>
    </location>
</feature>